<proteinExistence type="predicted"/>
<comment type="caution">
    <text evidence="1">The sequence shown here is derived from an EMBL/GenBank/DDBJ whole genome shotgun (WGS) entry which is preliminary data.</text>
</comment>
<dbReference type="Proteomes" id="UP001138793">
    <property type="component" value="Unassembled WGS sequence"/>
</dbReference>
<dbReference type="Gene3D" id="3.20.20.190">
    <property type="entry name" value="Phosphatidylinositol (PI) phosphodiesterase"/>
    <property type="match status" value="1"/>
</dbReference>
<name>A0A9X1CAS0_9BACI</name>
<protein>
    <submittedName>
        <fullName evidence="1">Glycerophosphoryl diester phosphodiesterase</fullName>
    </submittedName>
</protein>
<keyword evidence="2" id="KW-1185">Reference proteome</keyword>
<dbReference type="RefSeq" id="WP_187773730.1">
    <property type="nucleotide sequence ID" value="NZ_JAGGMB010000001.1"/>
</dbReference>
<sequence length="51" mass="5562">MQLAPSLPLVQLVSYKEKAYVPESELKDLKEYAVGIGVNYTSLTEGLCSEG</sequence>
<dbReference type="GO" id="GO:0006629">
    <property type="term" value="P:lipid metabolic process"/>
    <property type="evidence" value="ECO:0007669"/>
    <property type="project" value="InterPro"/>
</dbReference>
<dbReference type="InterPro" id="IPR017946">
    <property type="entry name" value="PLC-like_Pdiesterase_TIM-brl"/>
</dbReference>
<dbReference type="AlphaFoldDB" id="A0A9X1CAS0"/>
<accession>A0A9X1CAS0</accession>
<reference evidence="1" key="1">
    <citation type="submission" date="2021-03" db="EMBL/GenBank/DDBJ databases">
        <title>Genomic Encyclopedia of Type Strains, Phase IV (KMG-IV): sequencing the most valuable type-strain genomes for metagenomic binning, comparative biology and taxonomic classification.</title>
        <authorList>
            <person name="Goeker M."/>
        </authorList>
    </citation>
    <scope>NUCLEOTIDE SEQUENCE</scope>
    <source>
        <strain evidence="1">DSM 107338</strain>
    </source>
</reference>
<evidence type="ECO:0000313" key="1">
    <source>
        <dbReference type="EMBL" id="MBP2076151.1"/>
    </source>
</evidence>
<evidence type="ECO:0000313" key="2">
    <source>
        <dbReference type="Proteomes" id="UP001138793"/>
    </source>
</evidence>
<dbReference type="EMBL" id="JAGGMB010000001">
    <property type="protein sequence ID" value="MBP2076151.1"/>
    <property type="molecule type" value="Genomic_DNA"/>
</dbReference>
<dbReference type="GO" id="GO:0008081">
    <property type="term" value="F:phosphoric diester hydrolase activity"/>
    <property type="evidence" value="ECO:0007669"/>
    <property type="project" value="InterPro"/>
</dbReference>
<organism evidence="1 2">
    <name type="scientific">Oceanobacillus polygoni</name>
    <dbReference type="NCBI Taxonomy" id="1235259"/>
    <lineage>
        <taxon>Bacteria</taxon>
        <taxon>Bacillati</taxon>
        <taxon>Bacillota</taxon>
        <taxon>Bacilli</taxon>
        <taxon>Bacillales</taxon>
        <taxon>Bacillaceae</taxon>
        <taxon>Oceanobacillus</taxon>
    </lineage>
</organism>
<gene>
    <name evidence="1" type="ORF">J2Z64_000362</name>
</gene>